<name>A0A1M5ZWX2_9FIRM</name>
<accession>A0A1M5ZWX2</accession>
<feature type="transmembrane region" description="Helical" evidence="7">
    <location>
        <begin position="200"/>
        <end position="220"/>
    </location>
</feature>
<dbReference type="PANTHER" id="PTHR30151:SF16">
    <property type="entry name" value="ABC TRANSPORTER PERMEASE PROTEIN"/>
    <property type="match status" value="1"/>
</dbReference>
<evidence type="ECO:0000256" key="5">
    <source>
        <dbReference type="ARBA" id="ARBA00022989"/>
    </source>
</evidence>
<keyword evidence="6 7" id="KW-0472">Membrane</keyword>
<organism evidence="9 10">
    <name type="scientific">Anaerovibrio lipolyticus DSM 3074</name>
    <dbReference type="NCBI Taxonomy" id="1120997"/>
    <lineage>
        <taxon>Bacteria</taxon>
        <taxon>Bacillati</taxon>
        <taxon>Bacillota</taxon>
        <taxon>Negativicutes</taxon>
        <taxon>Selenomonadales</taxon>
        <taxon>Selenomonadaceae</taxon>
        <taxon>Anaerovibrio</taxon>
    </lineage>
</organism>
<dbReference type="GO" id="GO:0055085">
    <property type="term" value="P:transmembrane transport"/>
    <property type="evidence" value="ECO:0007669"/>
    <property type="project" value="InterPro"/>
</dbReference>
<evidence type="ECO:0000256" key="3">
    <source>
        <dbReference type="ARBA" id="ARBA00022475"/>
    </source>
</evidence>
<dbReference type="InterPro" id="IPR035906">
    <property type="entry name" value="MetI-like_sf"/>
</dbReference>
<dbReference type="Pfam" id="PF00528">
    <property type="entry name" value="BPD_transp_1"/>
    <property type="match status" value="1"/>
</dbReference>
<protein>
    <submittedName>
        <fullName evidence="9">NitT/TauT family transport system permease protein</fullName>
    </submittedName>
</protein>
<comment type="similarity">
    <text evidence="7">Belongs to the binding-protein-dependent transport system permease family.</text>
</comment>
<dbReference type="SUPFAM" id="SSF161098">
    <property type="entry name" value="MetI-like"/>
    <property type="match status" value="1"/>
</dbReference>
<feature type="transmembrane region" description="Helical" evidence="7">
    <location>
        <begin position="63"/>
        <end position="88"/>
    </location>
</feature>
<feature type="transmembrane region" description="Helical" evidence="7">
    <location>
        <begin position="12"/>
        <end position="33"/>
    </location>
</feature>
<feature type="transmembrane region" description="Helical" evidence="7">
    <location>
        <begin position="232"/>
        <end position="255"/>
    </location>
</feature>
<keyword evidence="4 7" id="KW-0812">Transmembrane</keyword>
<evidence type="ECO:0000256" key="6">
    <source>
        <dbReference type="ARBA" id="ARBA00023136"/>
    </source>
</evidence>
<keyword evidence="3" id="KW-1003">Cell membrane</keyword>
<dbReference type="CDD" id="cd06261">
    <property type="entry name" value="TM_PBP2"/>
    <property type="match status" value="1"/>
</dbReference>
<feature type="transmembrane region" description="Helical" evidence="7">
    <location>
        <begin position="100"/>
        <end position="123"/>
    </location>
</feature>
<evidence type="ECO:0000313" key="9">
    <source>
        <dbReference type="EMBL" id="SHI28761.1"/>
    </source>
</evidence>
<keyword evidence="2 7" id="KW-0813">Transport</keyword>
<evidence type="ECO:0000256" key="4">
    <source>
        <dbReference type="ARBA" id="ARBA00022692"/>
    </source>
</evidence>
<dbReference type="Proteomes" id="UP000191240">
    <property type="component" value="Unassembled WGS sequence"/>
</dbReference>
<evidence type="ECO:0000313" key="10">
    <source>
        <dbReference type="Proteomes" id="UP000191240"/>
    </source>
</evidence>
<dbReference type="GO" id="GO:0005886">
    <property type="term" value="C:plasma membrane"/>
    <property type="evidence" value="ECO:0007669"/>
    <property type="project" value="UniProtKB-SubCell"/>
</dbReference>
<comment type="subcellular location">
    <subcellularLocation>
        <location evidence="1 7">Cell membrane</location>
        <topology evidence="1 7">Multi-pass membrane protein</topology>
    </subcellularLocation>
</comment>
<evidence type="ECO:0000256" key="1">
    <source>
        <dbReference type="ARBA" id="ARBA00004651"/>
    </source>
</evidence>
<dbReference type="EMBL" id="FQYW01000003">
    <property type="protein sequence ID" value="SHI28761.1"/>
    <property type="molecule type" value="Genomic_DNA"/>
</dbReference>
<reference evidence="9 10" key="1">
    <citation type="submission" date="2016-11" db="EMBL/GenBank/DDBJ databases">
        <authorList>
            <person name="Jaros S."/>
            <person name="Januszkiewicz K."/>
            <person name="Wedrychowicz H."/>
        </authorList>
    </citation>
    <scope>NUCLEOTIDE SEQUENCE [LARGE SCALE GENOMIC DNA]</scope>
    <source>
        <strain evidence="9 10">DSM 3074</strain>
    </source>
</reference>
<evidence type="ECO:0000256" key="7">
    <source>
        <dbReference type="RuleBase" id="RU363032"/>
    </source>
</evidence>
<proteinExistence type="inferred from homology"/>
<dbReference type="OrthoDB" id="9796361at2"/>
<dbReference type="InterPro" id="IPR000515">
    <property type="entry name" value="MetI-like"/>
</dbReference>
<evidence type="ECO:0000256" key="2">
    <source>
        <dbReference type="ARBA" id="ARBA00022448"/>
    </source>
</evidence>
<feature type="transmembrane region" description="Helical" evidence="7">
    <location>
        <begin position="168"/>
        <end position="188"/>
    </location>
</feature>
<dbReference type="Gene3D" id="1.10.3720.10">
    <property type="entry name" value="MetI-like"/>
    <property type="match status" value="1"/>
</dbReference>
<dbReference type="PROSITE" id="PS50928">
    <property type="entry name" value="ABC_TM1"/>
    <property type="match status" value="1"/>
</dbReference>
<evidence type="ECO:0000259" key="8">
    <source>
        <dbReference type="PROSITE" id="PS50928"/>
    </source>
</evidence>
<gene>
    <name evidence="9" type="ORF">SAMN02745671_00005</name>
</gene>
<dbReference type="AlphaFoldDB" id="A0A1M5ZWX2"/>
<feature type="domain" description="ABC transmembrane type-1" evidence="8">
    <location>
        <begin position="63"/>
        <end position="251"/>
    </location>
</feature>
<keyword evidence="5 7" id="KW-1133">Transmembrane helix</keyword>
<dbReference type="PANTHER" id="PTHR30151">
    <property type="entry name" value="ALKANE SULFONATE ABC TRANSPORTER-RELATED, MEMBRANE SUBUNIT"/>
    <property type="match status" value="1"/>
</dbReference>
<sequence>MNKENYTKLKSRYTSLGVQFIFVVICCISWQLYATSRNIMGFPALDVIVAHLIDSFTSTRQPILLYMAHSFILIVEGLAIGALTAVVLSGLSVVNNIIGSIYRLLISIFDLLPGVALLPILMITVGANDLSILILVIHSVLWPMSRNIMDGFRMIPPTYIEAGKNYGLSIYGLLAGVYIPASFANVLSGLKIGWARAWRGLISAEMIFGAAQSAGIGVYINNARTIWLDYPSVYGAIFLIIIVGVIVEYGFFHVIESRTVKRWGMIR</sequence>